<dbReference type="EMBL" id="BGPR01000894">
    <property type="protein sequence ID" value="GBM39375.1"/>
    <property type="molecule type" value="Genomic_DNA"/>
</dbReference>
<accession>A0A4Y2FG99</accession>
<comment type="caution">
    <text evidence="1">The sequence shown here is derived from an EMBL/GenBank/DDBJ whole genome shotgun (WGS) entry which is preliminary data.</text>
</comment>
<dbReference type="AlphaFoldDB" id="A0A4Y2FG99"/>
<keyword evidence="2" id="KW-1185">Reference proteome</keyword>
<dbReference type="OrthoDB" id="10050977at2759"/>
<protein>
    <submittedName>
        <fullName evidence="1">Uncharacterized protein</fullName>
    </submittedName>
</protein>
<proteinExistence type="predicted"/>
<reference evidence="1 2" key="1">
    <citation type="journal article" date="2019" name="Sci. Rep.">
        <title>Orb-weaving spider Araneus ventricosus genome elucidates the spidroin gene catalogue.</title>
        <authorList>
            <person name="Kono N."/>
            <person name="Nakamura H."/>
            <person name="Ohtoshi R."/>
            <person name="Moran D.A.P."/>
            <person name="Shinohara A."/>
            <person name="Yoshida Y."/>
            <person name="Fujiwara M."/>
            <person name="Mori M."/>
            <person name="Tomita M."/>
            <person name="Arakawa K."/>
        </authorList>
    </citation>
    <scope>NUCLEOTIDE SEQUENCE [LARGE SCALE GENOMIC DNA]</scope>
</reference>
<name>A0A4Y2FG99_ARAVE</name>
<evidence type="ECO:0000313" key="2">
    <source>
        <dbReference type="Proteomes" id="UP000499080"/>
    </source>
</evidence>
<dbReference type="Proteomes" id="UP000499080">
    <property type="component" value="Unassembled WGS sequence"/>
</dbReference>
<organism evidence="1 2">
    <name type="scientific">Araneus ventricosus</name>
    <name type="common">Orbweaver spider</name>
    <name type="synonym">Epeira ventricosa</name>
    <dbReference type="NCBI Taxonomy" id="182803"/>
    <lineage>
        <taxon>Eukaryota</taxon>
        <taxon>Metazoa</taxon>
        <taxon>Ecdysozoa</taxon>
        <taxon>Arthropoda</taxon>
        <taxon>Chelicerata</taxon>
        <taxon>Arachnida</taxon>
        <taxon>Araneae</taxon>
        <taxon>Araneomorphae</taxon>
        <taxon>Entelegynae</taxon>
        <taxon>Araneoidea</taxon>
        <taxon>Araneidae</taxon>
        <taxon>Araneus</taxon>
    </lineage>
</organism>
<sequence length="117" mass="13334">MVCLEAKTRWNSLWAKLERFLEIKSAISKAFVDIKEQKILANAEFETLTATATGFKPVKIGPEKLCSRKATLITAEIVSFIIGELNQQNSEFDKNMKCCLIQRISERRNVSFVGFMQ</sequence>
<gene>
    <name evidence="1" type="ORF">AVEN_119038_1</name>
</gene>
<evidence type="ECO:0000313" key="1">
    <source>
        <dbReference type="EMBL" id="GBM39375.1"/>
    </source>
</evidence>